<name>A0A6G4WA34_9HYPH</name>
<keyword evidence="3" id="KW-1185">Reference proteome</keyword>
<organism evidence="2 3">
    <name type="scientific">Allomesorhizobium camelthorni</name>
    <dbReference type="NCBI Taxonomy" id="475069"/>
    <lineage>
        <taxon>Bacteria</taxon>
        <taxon>Pseudomonadati</taxon>
        <taxon>Pseudomonadota</taxon>
        <taxon>Alphaproteobacteria</taxon>
        <taxon>Hyphomicrobiales</taxon>
        <taxon>Phyllobacteriaceae</taxon>
        <taxon>Allomesorhizobium</taxon>
    </lineage>
</organism>
<feature type="compositionally biased region" description="Basic and acidic residues" evidence="1">
    <location>
        <begin position="161"/>
        <end position="170"/>
    </location>
</feature>
<dbReference type="Proteomes" id="UP001642900">
    <property type="component" value="Unassembled WGS sequence"/>
</dbReference>
<dbReference type="InterPro" id="IPR029060">
    <property type="entry name" value="PIN-like_dom_sf"/>
</dbReference>
<dbReference type="EMBL" id="JAAKZF010000006">
    <property type="protein sequence ID" value="NGO51096.1"/>
    <property type="molecule type" value="Genomic_DNA"/>
</dbReference>
<protein>
    <submittedName>
        <fullName evidence="2">Type II toxin-antitoxin system VapC family toxin</fullName>
    </submittedName>
</protein>
<dbReference type="Gene3D" id="3.40.50.1010">
    <property type="entry name" value="5'-nuclease"/>
    <property type="match status" value="1"/>
</dbReference>
<evidence type="ECO:0000256" key="1">
    <source>
        <dbReference type="SAM" id="MobiDB-lite"/>
    </source>
</evidence>
<evidence type="ECO:0000313" key="2">
    <source>
        <dbReference type="EMBL" id="NGO51096.1"/>
    </source>
</evidence>
<feature type="region of interest" description="Disordered" evidence="1">
    <location>
        <begin position="158"/>
        <end position="177"/>
    </location>
</feature>
<gene>
    <name evidence="2" type="ORF">G6N73_07860</name>
</gene>
<accession>A0A6G4WA34</accession>
<dbReference type="SUPFAM" id="SSF88723">
    <property type="entry name" value="PIN domain-like"/>
    <property type="match status" value="1"/>
</dbReference>
<dbReference type="AlphaFoldDB" id="A0A6G4WA34"/>
<proteinExistence type="predicted"/>
<reference evidence="2 3" key="1">
    <citation type="submission" date="2020-02" db="EMBL/GenBank/DDBJ databases">
        <title>Genome sequence of strain CCNWXJ40-4.</title>
        <authorList>
            <person name="Gao J."/>
            <person name="Sun J."/>
        </authorList>
    </citation>
    <scope>NUCLEOTIDE SEQUENCE [LARGE SCALE GENOMIC DNA]</scope>
    <source>
        <strain evidence="2 3">CCNWXJ 40-4</strain>
    </source>
</reference>
<sequence length="177" mass="19534">MLSELAHKRPNPTVVDWVASEPAAMSIPFGAVIEIERGIVNLASRDISGAYLFSEWLGSLLASDIVFLPMDSDTARLYGRMTMVPALRDLWFPSTPPKKLKLGQDLSIAAVAIITGAPIATMNIKDFLRIDRYFPLPGLYNPAMSEWCIRPRVPSATHQDVSARKKDDRTSTACSSR</sequence>
<evidence type="ECO:0000313" key="3">
    <source>
        <dbReference type="Proteomes" id="UP001642900"/>
    </source>
</evidence>
<comment type="caution">
    <text evidence="2">The sequence shown here is derived from an EMBL/GenBank/DDBJ whole genome shotgun (WGS) entry which is preliminary data.</text>
</comment>